<keyword evidence="1" id="KW-0812">Transmembrane</keyword>
<organism evidence="2 3">
    <name type="scientific">Methanobrevibacter cuticularis</name>
    <dbReference type="NCBI Taxonomy" id="47311"/>
    <lineage>
        <taxon>Archaea</taxon>
        <taxon>Methanobacteriati</taxon>
        <taxon>Methanobacteriota</taxon>
        <taxon>Methanomada group</taxon>
        <taxon>Methanobacteria</taxon>
        <taxon>Methanobacteriales</taxon>
        <taxon>Methanobacteriaceae</taxon>
        <taxon>Methanobrevibacter</taxon>
    </lineage>
</organism>
<keyword evidence="1" id="KW-0472">Membrane</keyword>
<dbReference type="Proteomes" id="UP000077275">
    <property type="component" value="Unassembled WGS sequence"/>
</dbReference>
<proteinExistence type="predicted"/>
<protein>
    <recommendedName>
        <fullName evidence="4">Zinc-ribbon domain-containing protein</fullName>
    </recommendedName>
</protein>
<keyword evidence="3" id="KW-1185">Reference proteome</keyword>
<feature type="transmembrane region" description="Helical" evidence="1">
    <location>
        <begin position="41"/>
        <end position="64"/>
    </location>
</feature>
<comment type="caution">
    <text evidence="2">The sequence shown here is derived from an EMBL/GenBank/DDBJ whole genome shotgun (WGS) entry which is preliminary data.</text>
</comment>
<evidence type="ECO:0000313" key="2">
    <source>
        <dbReference type="EMBL" id="KZX16721.1"/>
    </source>
</evidence>
<sequence length="117" mass="13286">MRYEDVNSNQELNQKVTDYVALGYKVENRTSSYARLVKNDFSWGIFVVLFLFLFIIGALIYWAVKSGNKDEIIIRVKENDTPNPIISSNAIKYCTKCGGAINSEETKFCPECGTEIN</sequence>
<dbReference type="EMBL" id="LWMW01000087">
    <property type="protein sequence ID" value="KZX16721.1"/>
    <property type="molecule type" value="Genomic_DNA"/>
</dbReference>
<dbReference type="AlphaFoldDB" id="A0A166EJF1"/>
<evidence type="ECO:0000313" key="3">
    <source>
        <dbReference type="Proteomes" id="UP000077275"/>
    </source>
</evidence>
<reference evidence="2 3" key="1">
    <citation type="submission" date="2016-04" db="EMBL/GenBank/DDBJ databases">
        <title>Genome sequence of Methanobrevibacter cuticularis DSM 11139.</title>
        <authorList>
            <person name="Poehlein A."/>
            <person name="Seedorf H."/>
            <person name="Daniel R."/>
        </authorList>
    </citation>
    <scope>NUCLEOTIDE SEQUENCE [LARGE SCALE GENOMIC DNA]</scope>
    <source>
        <strain evidence="2 3">DSM 11139</strain>
    </source>
</reference>
<name>A0A166EJF1_9EURY</name>
<evidence type="ECO:0000256" key="1">
    <source>
        <dbReference type="SAM" id="Phobius"/>
    </source>
</evidence>
<keyword evidence="1" id="KW-1133">Transmembrane helix</keyword>
<dbReference type="PATRIC" id="fig|47311.3.peg.658"/>
<gene>
    <name evidence="2" type="ORF">MBCUT_05850</name>
</gene>
<dbReference type="STRING" id="47311.MBCUT_05850"/>
<dbReference type="RefSeq" id="WP_067258736.1">
    <property type="nucleotide sequence ID" value="NZ_LWMW01000087.1"/>
</dbReference>
<accession>A0A166EJF1</accession>
<evidence type="ECO:0008006" key="4">
    <source>
        <dbReference type="Google" id="ProtNLM"/>
    </source>
</evidence>
<dbReference type="OrthoDB" id="64860at2157"/>